<proteinExistence type="predicted"/>
<reference evidence="2 3" key="1">
    <citation type="submission" date="2022-09" db="EMBL/GenBank/DDBJ databases">
        <title>Enrichment on poylsaccharides allowed isolation of novel metabolic and taxonomic groups of Haloarchaea.</title>
        <authorList>
            <person name="Sorokin D.Y."/>
            <person name="Elcheninov A.G."/>
            <person name="Khizhniak T.V."/>
            <person name="Kolganova T.V."/>
            <person name="Kublanov I.V."/>
        </authorList>
    </citation>
    <scope>NUCLEOTIDE SEQUENCE [LARGE SCALE GENOMIC DNA]</scope>
    <source>
        <strain evidence="2 3">AArc-m2/3/4</strain>
    </source>
</reference>
<dbReference type="RefSeq" id="WP_338009141.1">
    <property type="nucleotide sequence ID" value="NZ_JAOPKB010000018.1"/>
</dbReference>
<dbReference type="Pfam" id="PF18545">
    <property type="entry name" value="HalOD1"/>
    <property type="match status" value="1"/>
</dbReference>
<comment type="caution">
    <text evidence="2">The sequence shown here is derived from an EMBL/GenBank/DDBJ whole genome shotgun (WGS) entry which is preliminary data.</text>
</comment>
<name>A0ABT2QKG3_9EURY</name>
<evidence type="ECO:0000313" key="2">
    <source>
        <dbReference type="EMBL" id="MCU4975418.1"/>
    </source>
</evidence>
<dbReference type="InterPro" id="IPR040624">
    <property type="entry name" value="HalOD1"/>
</dbReference>
<accession>A0ABT2QKG3</accession>
<protein>
    <recommendedName>
        <fullName evidence="1">Halobacterial output domain-containing protein</fullName>
    </recommendedName>
</protein>
<organism evidence="2 3">
    <name type="scientific">Natronoglomus mannanivorans</name>
    <dbReference type="NCBI Taxonomy" id="2979990"/>
    <lineage>
        <taxon>Archaea</taxon>
        <taxon>Methanobacteriati</taxon>
        <taxon>Methanobacteriota</taxon>
        <taxon>Stenosarchaea group</taxon>
        <taxon>Halobacteria</taxon>
        <taxon>Halobacteriales</taxon>
        <taxon>Natrialbaceae</taxon>
        <taxon>Natronoglomus</taxon>
    </lineage>
</organism>
<evidence type="ECO:0000259" key="1">
    <source>
        <dbReference type="Pfam" id="PF18545"/>
    </source>
</evidence>
<dbReference type="EMBL" id="JAOPKB010000018">
    <property type="protein sequence ID" value="MCU4975418.1"/>
    <property type="molecule type" value="Genomic_DNA"/>
</dbReference>
<dbReference type="Proteomes" id="UP001320972">
    <property type="component" value="Unassembled WGS sequence"/>
</dbReference>
<evidence type="ECO:0000313" key="3">
    <source>
        <dbReference type="Proteomes" id="UP001320972"/>
    </source>
</evidence>
<gene>
    <name evidence="2" type="ORF">OB955_22255</name>
</gene>
<feature type="domain" description="Halobacterial output" evidence="1">
    <location>
        <begin position="14"/>
        <end position="87"/>
    </location>
</feature>
<sequence length="91" mass="9966">MSTQISSKNQHDTADSVSLDVVRAVAATTGTDPEALPPLYEWIDPDALEAIFAPSQADDRREGTIEFTYDGHLVTVSFDDDRTITVDEADH</sequence>
<keyword evidence="3" id="KW-1185">Reference proteome</keyword>